<dbReference type="PANTHER" id="PTHR47577:SF2">
    <property type="entry name" value="THAP DOMAIN CONTAINING 9"/>
    <property type="match status" value="1"/>
</dbReference>
<dbReference type="Pfam" id="PF05485">
    <property type="entry name" value="THAP"/>
    <property type="match status" value="1"/>
</dbReference>
<dbReference type="SMART" id="SM00692">
    <property type="entry name" value="DM3"/>
    <property type="match status" value="1"/>
</dbReference>
<dbReference type="AlphaFoldDB" id="A0A6G0W3M9"/>
<evidence type="ECO:0000256" key="4">
    <source>
        <dbReference type="ARBA" id="ARBA00023125"/>
    </source>
</evidence>
<dbReference type="Pfam" id="PF21789">
    <property type="entry name" value="TNP-like_RNaseH_C"/>
    <property type="match status" value="1"/>
</dbReference>
<accession>A0A6G0W3M9</accession>
<evidence type="ECO:0000256" key="3">
    <source>
        <dbReference type="ARBA" id="ARBA00022833"/>
    </source>
</evidence>
<dbReference type="InterPro" id="IPR038441">
    <property type="entry name" value="THAP_Znf_sf"/>
</dbReference>
<feature type="coiled-coil region" evidence="6">
    <location>
        <begin position="193"/>
        <end position="220"/>
    </location>
</feature>
<protein>
    <submittedName>
        <fullName evidence="8">THAP-type domain-containing protein</fullName>
    </submittedName>
</protein>
<evidence type="ECO:0000313" key="9">
    <source>
        <dbReference type="Proteomes" id="UP000478052"/>
    </source>
</evidence>
<dbReference type="Gene3D" id="6.20.210.20">
    <property type="entry name" value="THAP domain"/>
    <property type="match status" value="1"/>
</dbReference>
<dbReference type="PROSITE" id="PS50950">
    <property type="entry name" value="ZF_THAP"/>
    <property type="match status" value="1"/>
</dbReference>
<dbReference type="Pfam" id="PF21787">
    <property type="entry name" value="TNP-like_RNaseH_N"/>
    <property type="match status" value="1"/>
</dbReference>
<evidence type="ECO:0000259" key="7">
    <source>
        <dbReference type="PROSITE" id="PS50950"/>
    </source>
</evidence>
<organism evidence="8 9">
    <name type="scientific">Aphis craccivora</name>
    <name type="common">Cowpea aphid</name>
    <dbReference type="NCBI Taxonomy" id="307492"/>
    <lineage>
        <taxon>Eukaryota</taxon>
        <taxon>Metazoa</taxon>
        <taxon>Ecdysozoa</taxon>
        <taxon>Arthropoda</taxon>
        <taxon>Hexapoda</taxon>
        <taxon>Insecta</taxon>
        <taxon>Pterygota</taxon>
        <taxon>Neoptera</taxon>
        <taxon>Paraneoptera</taxon>
        <taxon>Hemiptera</taxon>
        <taxon>Sternorrhyncha</taxon>
        <taxon>Aphidomorpha</taxon>
        <taxon>Aphidoidea</taxon>
        <taxon>Aphididae</taxon>
        <taxon>Aphidini</taxon>
        <taxon>Aphis</taxon>
        <taxon>Aphis</taxon>
    </lineage>
</organism>
<dbReference type="Pfam" id="PF12017">
    <property type="entry name" value="Tnp_P_element"/>
    <property type="match status" value="1"/>
</dbReference>
<feature type="non-terminal residue" evidence="8">
    <location>
        <position position="922"/>
    </location>
</feature>
<keyword evidence="6" id="KW-0175">Coiled coil</keyword>
<evidence type="ECO:0000313" key="8">
    <source>
        <dbReference type="EMBL" id="KAF0717931.1"/>
    </source>
</evidence>
<dbReference type="EMBL" id="VUJU01009745">
    <property type="protein sequence ID" value="KAF0717931.1"/>
    <property type="molecule type" value="Genomic_DNA"/>
</dbReference>
<keyword evidence="2 5" id="KW-0863">Zinc-finger</keyword>
<dbReference type="SUPFAM" id="SSF57716">
    <property type="entry name" value="Glucocorticoid receptor-like (DNA-binding domain)"/>
    <property type="match status" value="1"/>
</dbReference>
<feature type="domain" description="THAP-type" evidence="7">
    <location>
        <begin position="1"/>
        <end position="77"/>
    </location>
</feature>
<dbReference type="Proteomes" id="UP000478052">
    <property type="component" value="Unassembled WGS sequence"/>
</dbReference>
<dbReference type="GO" id="GO:0003677">
    <property type="term" value="F:DNA binding"/>
    <property type="evidence" value="ECO:0007669"/>
    <property type="project" value="UniProtKB-UniRule"/>
</dbReference>
<dbReference type="InterPro" id="IPR006612">
    <property type="entry name" value="THAP_Znf"/>
</dbReference>
<dbReference type="SMART" id="SM00980">
    <property type="entry name" value="THAP"/>
    <property type="match status" value="1"/>
</dbReference>
<proteinExistence type="predicted"/>
<evidence type="ECO:0000256" key="6">
    <source>
        <dbReference type="SAM" id="Coils"/>
    </source>
</evidence>
<dbReference type="InterPro" id="IPR048366">
    <property type="entry name" value="TNP-like_GBD"/>
</dbReference>
<dbReference type="InterPro" id="IPR048367">
    <property type="entry name" value="TNP-like_RNaseH_C"/>
</dbReference>
<comment type="caution">
    <text evidence="8">The sequence shown here is derived from an EMBL/GenBank/DDBJ whole genome shotgun (WGS) entry which is preliminary data.</text>
</comment>
<keyword evidence="4 5" id="KW-0238">DNA-binding</keyword>
<keyword evidence="9" id="KW-1185">Reference proteome</keyword>
<keyword evidence="3" id="KW-0862">Zinc</keyword>
<dbReference type="InterPro" id="IPR048365">
    <property type="entry name" value="TNP-like_RNaseH_N"/>
</dbReference>
<name>A0A6G0W3M9_APHCR</name>
<reference evidence="8 9" key="1">
    <citation type="submission" date="2019-08" db="EMBL/GenBank/DDBJ databases">
        <title>Whole genome of Aphis craccivora.</title>
        <authorList>
            <person name="Voronova N.V."/>
            <person name="Shulinski R.S."/>
            <person name="Bandarenka Y.V."/>
            <person name="Zhorov D.G."/>
            <person name="Warner D."/>
        </authorList>
    </citation>
    <scope>NUCLEOTIDE SEQUENCE [LARGE SCALE GENOMIC DNA]</scope>
    <source>
        <strain evidence="8">180601</strain>
        <tissue evidence="8">Whole Body</tissue>
    </source>
</reference>
<dbReference type="GO" id="GO:0008270">
    <property type="term" value="F:zinc ion binding"/>
    <property type="evidence" value="ECO:0007669"/>
    <property type="project" value="UniProtKB-KW"/>
</dbReference>
<dbReference type="Pfam" id="PF21788">
    <property type="entry name" value="TNP-like_GBD"/>
    <property type="match status" value="1"/>
</dbReference>
<evidence type="ECO:0000256" key="5">
    <source>
        <dbReference type="PROSITE-ProRule" id="PRU00309"/>
    </source>
</evidence>
<keyword evidence="1" id="KW-0479">Metal-binding</keyword>
<dbReference type="InterPro" id="IPR021896">
    <property type="entry name" value="THAP9-like_HTH"/>
</dbReference>
<evidence type="ECO:0000256" key="1">
    <source>
        <dbReference type="ARBA" id="ARBA00022723"/>
    </source>
</evidence>
<dbReference type="PANTHER" id="PTHR47577">
    <property type="entry name" value="THAP DOMAIN-CONTAINING PROTEIN 6"/>
    <property type="match status" value="1"/>
</dbReference>
<dbReference type="OrthoDB" id="10070386at2759"/>
<gene>
    <name evidence="8" type="ORF">FWK35_00032403</name>
</gene>
<evidence type="ECO:0000256" key="2">
    <source>
        <dbReference type="ARBA" id="ARBA00022771"/>
    </source>
</evidence>
<sequence>MSYNSCILCLNSSKKTPGISLHRFPKAPLIRCKWLDACGFTETDVHNRRICSLHFSQKCYTTGYKKVLKPGSIPTIKIRKLFNPFSIESKPSTSSAQLSQNMEPLDECEQIITVGLNESFEKDFEHLVETSIIDTIETPKRKVATIGELSDQLIKDIPKQKKKRTFFLGDIKSPDLSTPRRSKKHLQMVKLHVMKQRKKIKDLNQTVRRLRKKLSSFDALFRHLKSNNLITENAHDDILNKTSDPIKDTINRSLKSRNAKYTPTIRIFALTLQFYSSKAYTFVRRTFQNLLPHPSTLKKWYSVVQGEPGFTKEAFDAIASRVKQAKKPIICNIVIDEMSIRKQISFLNGKFYGGVDLGTNNNPENDNVQEATNALVFLAVCLNGHWKIPLGYFLIHSFSGCERANLLTKCLELFSDTKAKCYSITFDGAPCNLSMCKILGANFDYFSVDFKPWIQNPAFQKSNHQPIYIFWDAAHMLKLTRNTLGDRKVLLNSQNKEIKWNDIVTLQEIQESRGLHAANKLKKCHIRYFENKMNVRLAVQTLSCSVSSSLIFCEELQLITEARSTAQFCKMFNDAFDLCNCRNKLSKGDYSFPITEENLPRIELFLNEFKSYVVGLRLEKSNSCPEGEIILKSARKTGFLGLIICITNLIHLFKTVKNDMSFLMSYKLSQDFLEVFFSALRSRGGFNNNPNAIQFRSAFKRLLVRHEISGSLYGNCTLLDSSSILFVGANTNVIHADSIFPDRIENLTSEESILFEEFEHDYDYQMPGLEEFVIDVVTYTSGFIVRKIRRKKDFCNVCDSLLVERQDTNTSLLLTLKNRGKLINVSSDVRKICLAAEYIFRFNTNNLLKIKNIKQILCSKTINEVSEDSSIFNCETMKTHILNQCVFDNHRNQLIKIIIDYYVTLRLHHFAKIKTMTTSGKN</sequence>